<proteinExistence type="predicted"/>
<dbReference type="PROSITE" id="PS50041">
    <property type="entry name" value="C_TYPE_LECTIN_2"/>
    <property type="match status" value="1"/>
</dbReference>
<dbReference type="Ensembl" id="ENSONIT00000051045.1">
    <property type="protein sequence ID" value="ENSONIP00000031512.1"/>
    <property type="gene ID" value="ENSONIG00000027634.1"/>
</dbReference>
<keyword evidence="1" id="KW-0175">Coiled coil</keyword>
<keyword evidence="4" id="KW-1185">Reference proteome</keyword>
<dbReference type="Gene3D" id="3.10.100.10">
    <property type="entry name" value="Mannose-Binding Protein A, subunit A"/>
    <property type="match status" value="1"/>
</dbReference>
<feature type="domain" description="C-type lectin" evidence="2">
    <location>
        <begin position="67"/>
        <end position="139"/>
    </location>
</feature>
<reference evidence="3" key="2">
    <citation type="submission" date="2025-09" db="UniProtKB">
        <authorList>
            <consortium name="Ensembl"/>
        </authorList>
    </citation>
    <scope>IDENTIFICATION</scope>
</reference>
<evidence type="ECO:0000313" key="3">
    <source>
        <dbReference type="Ensembl" id="ENSONIP00000031512.1"/>
    </source>
</evidence>
<evidence type="ECO:0000259" key="2">
    <source>
        <dbReference type="PROSITE" id="PS50041"/>
    </source>
</evidence>
<dbReference type="GeneTree" id="ENSGT01030000234575"/>
<organism evidence="3 4">
    <name type="scientific">Oreochromis niloticus</name>
    <name type="common">Nile tilapia</name>
    <name type="synonym">Tilapia nilotica</name>
    <dbReference type="NCBI Taxonomy" id="8128"/>
    <lineage>
        <taxon>Eukaryota</taxon>
        <taxon>Metazoa</taxon>
        <taxon>Chordata</taxon>
        <taxon>Craniata</taxon>
        <taxon>Vertebrata</taxon>
        <taxon>Euteleostomi</taxon>
        <taxon>Actinopterygii</taxon>
        <taxon>Neopterygii</taxon>
        <taxon>Teleostei</taxon>
        <taxon>Neoteleostei</taxon>
        <taxon>Acanthomorphata</taxon>
        <taxon>Ovalentaria</taxon>
        <taxon>Cichlomorphae</taxon>
        <taxon>Cichliformes</taxon>
        <taxon>Cichlidae</taxon>
        <taxon>African cichlids</taxon>
        <taxon>Pseudocrenilabrinae</taxon>
        <taxon>Oreochromini</taxon>
        <taxon>Oreochromis</taxon>
    </lineage>
</organism>
<dbReference type="Pfam" id="PF00059">
    <property type="entry name" value="Lectin_C"/>
    <property type="match status" value="1"/>
</dbReference>
<gene>
    <name evidence="3" type="primary">LOC109197419</name>
</gene>
<dbReference type="InterPro" id="IPR016187">
    <property type="entry name" value="CTDL_fold"/>
</dbReference>
<dbReference type="InterPro" id="IPR016186">
    <property type="entry name" value="C-type_lectin-like/link_sf"/>
</dbReference>
<evidence type="ECO:0000256" key="1">
    <source>
        <dbReference type="SAM" id="Coils"/>
    </source>
</evidence>
<name>A0A669B7W2_ORENI</name>
<accession>A0A669B7W2</accession>
<protein>
    <submittedName>
        <fullName evidence="3">CD209 antigen-like protein A</fullName>
    </submittedName>
</protein>
<dbReference type="PANTHER" id="PTHR22803">
    <property type="entry name" value="MANNOSE, PHOSPHOLIPASE, LECTIN RECEPTOR RELATED"/>
    <property type="match status" value="1"/>
</dbReference>
<dbReference type="InterPro" id="IPR001304">
    <property type="entry name" value="C-type_lectin-like"/>
</dbReference>
<evidence type="ECO:0000313" key="4">
    <source>
        <dbReference type="Proteomes" id="UP000005207"/>
    </source>
</evidence>
<dbReference type="SUPFAM" id="SSF56436">
    <property type="entry name" value="C-type lectin-like"/>
    <property type="match status" value="1"/>
</dbReference>
<dbReference type="InterPro" id="IPR050111">
    <property type="entry name" value="C-type_lectin/snaclec_domain"/>
</dbReference>
<sequence length="139" mass="15742">MSNKLSSITEERELLNANVSVVRNQLSSMTEERDLLKANLTEMTNELERLQSLFNQKKTCPAGWSKFCCSCYLLSGRSGSWDSARKNCIDQGADLVVIDSPKEQNFIVSITQYKTWIGLSDIEQEGTWKWVDGTPLTLK</sequence>
<dbReference type="Proteomes" id="UP000005207">
    <property type="component" value="Unplaced"/>
</dbReference>
<dbReference type="SMART" id="SM00034">
    <property type="entry name" value="CLECT"/>
    <property type="match status" value="1"/>
</dbReference>
<reference evidence="3" key="1">
    <citation type="submission" date="2025-08" db="UniProtKB">
        <authorList>
            <consortium name="Ensembl"/>
        </authorList>
    </citation>
    <scope>IDENTIFICATION</scope>
</reference>
<dbReference type="AlphaFoldDB" id="A0A669B7W2"/>
<feature type="coiled-coil region" evidence="1">
    <location>
        <begin position="26"/>
        <end position="53"/>
    </location>
</feature>